<proteinExistence type="predicted"/>
<name>A0A813YT66_9BILA</name>
<evidence type="ECO:0000313" key="1">
    <source>
        <dbReference type="EMBL" id="CAF0888666.1"/>
    </source>
</evidence>
<dbReference type="Proteomes" id="UP000663860">
    <property type="component" value="Unassembled WGS sequence"/>
</dbReference>
<evidence type="ECO:0000313" key="2">
    <source>
        <dbReference type="EMBL" id="CAF3650008.1"/>
    </source>
</evidence>
<sequence length="2191" mass="219523">MGICNTGFADCNNSPLDGCEVDTAIDLNNCGSCGNVCTFTNARAICNTGTCIMGACNIGFADCNGDPSDGCEVNTRSLTNISTDINSCGICKYVCSFPNASATCNTGACIMSTCNTGFADCNRNPADGCEINLVIDPTNCGSCVKTCSFSNASATCSSGTCTMGICNTGFTDCNKDSSDGCEVNTAANLTNCGICNNICSFANAQPLCNSGTCVMGACNTGFTDCNKDLTDGCEINTAADLSNCGTCGNACSFANAPATCNNGKCTMGTCNIGFVDCNGDSSDGCEVNTRGLTNIGTDINNCGICKYVCSFANAPATCSTGACTMGPCNAGFADCNKNPSDGCETNTAIDLLNCGTCAKICSYSNAPATCSSGTCVMGTCNTGFTDCNKDSSDGCEVNTVTSITNCGTCNNICSFANAQPLCNSGTCVMGACNTGFTDCNKDPTDGCEINTAADLNNCGTCGTACSFANAPATCSNGKCTMGTCNIGYTDCNGDPSDGCEVNTRGQTNIGTDINNCGICKYVCSFPNAPALCSTGTCTMGTCNTGFTDCNRNPSDGCETNTAIDLLNCGSCARICSFSNAPATCSSGTCTMGTCNTGFTDCNSSPTDGCEVNTAASITNCGTCNNVCSYPNAVPICQSGTCAMSSCNAGYSDCNGDPSDGCEVNTVGQTYIGTDINHCGTCQIVCAFASARALCINGACTMGTCNIGYADCNGDPSDGCEVNTRSLTNIGTDINNCGICRYVCSFPNAPATCNTGSCIMGICNTGFADCNKNPSDGCEINTVTDVFNCGRCANICSLPNAQPTCSSSACAVNTCNAGYTDCNNSPTDGCEIHTSADVTNCGTCNNICSFANAPASCTSGSCTMGTCNTGFLDCNTNPSDGCEIIPATDVNNCGVCKKVCSFANAQALCNSGTCTMGTCNTGFMDCNKNAADGCETSTATDITNCGSCSFICSLSHATPSCVTGVCQVSSCSTGYTDCNTIANDGCEINTAADVSNCGTCKNTCLLAHATPSCTSGACTINTCNTGYTNCNSQASDECEVNTYGDITNCGSCAKVCALSQTSQQCTTGVCTVGTCTAGYTDCDKSSTNGCEINTGADPSNCGACKNVCTYAHATPQCSSGTCSMGACTTGYADCNTQSSDGCEIVTTTDVKNCGACNKVCSFANAAATCVNSVCTMGACNSGFADCDKSPSNGCEVTITTDISNCGSCTKTCTLSQTSQQCTSGSCVVGTCNAGYKDCNGISTDGCESTSATDLLNCGTCKNVCTYAHATPQCSSGTCSMGACTTGYADCNTLSSDGCEIVTTTDVKNCGTCNTICSFANAAATCVNSVCTMGACIAGFTDCDKISSTGCEKNTATDVNNCGTCGNVCNLAHAAATCVAGVCQIGTCNTGYTDCDGKPSTGCEVNTGSDIANCGTCKHVCSLSQATPGCSSGACVISSCNTGYSDCDHNAANGCEVNTFTTATNCGSCSGYCTYSNAAAGCASGSCTIGTCNTGYTSCNGVSSDGCEVNTYADTNNCGTCGNICSLPQTTATCTTGACTVGTCTGGYANCDNTASNGCESFSATDVNNCGTCAHACTYAHATPICSSGTCSMGACTAGYTDCNNSPTDGCEIQLSSDVNHCGTCTTVCSFSNAAVTCNNGVCTMGACNSGFGDCNNDPSDGCETGIVTNMNNCGACNTICSLTQATATCSNSKCTFGSCNTGYANCDNNPTNGCEINTAGDTANCGGCKQVCQYYSATPLCNSGTCSMGGCTNGNNDCNNNPTDGCESDPTADTKNCGGCNTVCSYKNAAAKCTGGVCMLAGCNSGTGDCNNNLSDGCETSISADINNCGACGTVCNLPQATATCAASACAIGTCNAGYKDCDSTPSNGCEINSASDVNNCGTCAHVCTYAHATPICSSGTCSMGACTSGYADCNNSPTDGCEIQTTANVNHCGTCTTVCSFANAAATCVNSVCTMGACNTGFLDCDNSPLNGCETNKLTDPTHCGLCTTVCNLPQTSQQCTNGNCVVGTCTGGYANCDNTASNGCESISATDVNNCGTCAHACTYAHATPICSSGTCSMGACAAGYTDCNNSPTDGCEVQLSSDVNHCGTCTTVCTFANAVPICNSGVCAIGSCNSGYSNCNSRTPDGCEINVMSDPVNCGSCNSGCRFANAVPTCTNAKCVMGACNSGYLDCNNNDDDGCEFNGGTCSSG</sequence>
<dbReference type="Proteomes" id="UP000663868">
    <property type="component" value="Unassembled WGS sequence"/>
</dbReference>
<dbReference type="EMBL" id="CAJNOE010000087">
    <property type="protein sequence ID" value="CAF0888666.1"/>
    <property type="molecule type" value="Genomic_DNA"/>
</dbReference>
<reference evidence="1" key="1">
    <citation type="submission" date="2021-02" db="EMBL/GenBank/DDBJ databases">
        <authorList>
            <person name="Nowell W R."/>
        </authorList>
    </citation>
    <scope>NUCLEOTIDE SEQUENCE</scope>
</reference>
<dbReference type="EMBL" id="CAJOBB010000320">
    <property type="protein sequence ID" value="CAF3650008.1"/>
    <property type="molecule type" value="Genomic_DNA"/>
</dbReference>
<organism evidence="1 3">
    <name type="scientific">Adineta steineri</name>
    <dbReference type="NCBI Taxonomy" id="433720"/>
    <lineage>
        <taxon>Eukaryota</taxon>
        <taxon>Metazoa</taxon>
        <taxon>Spiralia</taxon>
        <taxon>Gnathifera</taxon>
        <taxon>Rotifera</taxon>
        <taxon>Eurotatoria</taxon>
        <taxon>Bdelloidea</taxon>
        <taxon>Adinetida</taxon>
        <taxon>Adinetidae</taxon>
        <taxon>Adineta</taxon>
    </lineage>
</organism>
<protein>
    <submittedName>
        <fullName evidence="1">Uncharacterized protein</fullName>
    </submittedName>
</protein>
<accession>A0A813YT66</accession>
<comment type="caution">
    <text evidence="1">The sequence shown here is derived from an EMBL/GenBank/DDBJ whole genome shotgun (WGS) entry which is preliminary data.</text>
</comment>
<gene>
    <name evidence="1" type="ORF">IZO911_LOCUS11595</name>
    <name evidence="2" type="ORF">KXQ929_LOCUS7692</name>
</gene>
<evidence type="ECO:0000313" key="3">
    <source>
        <dbReference type="Proteomes" id="UP000663860"/>
    </source>
</evidence>